<evidence type="ECO:0000313" key="3">
    <source>
        <dbReference type="WBParaSite" id="Minc3s00335g10431"/>
    </source>
</evidence>
<evidence type="ECO:0000256" key="1">
    <source>
        <dbReference type="SAM" id="MobiDB-lite"/>
    </source>
</evidence>
<dbReference type="Proteomes" id="UP000887563">
    <property type="component" value="Unplaced"/>
</dbReference>
<keyword evidence="2" id="KW-1185">Reference proteome</keyword>
<sequence length="105" mass="12118">MHSPLDEILNDGKDTTHLHNGHLWDANCAICKEKFYKKVRAKFPPPPPQQQHPPPTHHHLPPPPTPPQLQQIRHNPRRPLKLSLFSGLVFLQFNPHTLLSVIYIN</sequence>
<proteinExistence type="predicted"/>
<dbReference type="AlphaFoldDB" id="A0A914L8A2"/>
<dbReference type="WBParaSite" id="Minc3s00335g10431">
    <property type="protein sequence ID" value="Minc3s00335g10431"/>
    <property type="gene ID" value="Minc3s00335g10431"/>
</dbReference>
<protein>
    <submittedName>
        <fullName evidence="3">Uncharacterized protein</fullName>
    </submittedName>
</protein>
<evidence type="ECO:0000313" key="2">
    <source>
        <dbReference type="Proteomes" id="UP000887563"/>
    </source>
</evidence>
<reference evidence="3" key="1">
    <citation type="submission" date="2022-11" db="UniProtKB">
        <authorList>
            <consortium name="WormBaseParasite"/>
        </authorList>
    </citation>
    <scope>IDENTIFICATION</scope>
</reference>
<feature type="region of interest" description="Disordered" evidence="1">
    <location>
        <begin position="40"/>
        <end position="76"/>
    </location>
</feature>
<organism evidence="2 3">
    <name type="scientific">Meloidogyne incognita</name>
    <name type="common">Southern root-knot nematode worm</name>
    <name type="synonym">Oxyuris incognita</name>
    <dbReference type="NCBI Taxonomy" id="6306"/>
    <lineage>
        <taxon>Eukaryota</taxon>
        <taxon>Metazoa</taxon>
        <taxon>Ecdysozoa</taxon>
        <taxon>Nematoda</taxon>
        <taxon>Chromadorea</taxon>
        <taxon>Rhabditida</taxon>
        <taxon>Tylenchina</taxon>
        <taxon>Tylenchomorpha</taxon>
        <taxon>Tylenchoidea</taxon>
        <taxon>Meloidogynidae</taxon>
        <taxon>Meloidogyninae</taxon>
        <taxon>Meloidogyne</taxon>
        <taxon>Meloidogyne incognita group</taxon>
    </lineage>
</organism>
<feature type="compositionally biased region" description="Pro residues" evidence="1">
    <location>
        <begin position="43"/>
        <end position="54"/>
    </location>
</feature>
<name>A0A914L8A2_MELIC</name>
<accession>A0A914L8A2</accession>